<evidence type="ECO:0000313" key="1">
    <source>
        <dbReference type="EMBL" id="GFU06097.1"/>
    </source>
</evidence>
<feature type="non-terminal residue" evidence="1">
    <location>
        <position position="1"/>
    </location>
</feature>
<reference evidence="1" key="1">
    <citation type="submission" date="2020-08" db="EMBL/GenBank/DDBJ databases">
        <title>Multicomponent nature underlies the extraordinary mechanical properties of spider dragline silk.</title>
        <authorList>
            <person name="Kono N."/>
            <person name="Nakamura H."/>
            <person name="Mori M."/>
            <person name="Yoshida Y."/>
            <person name="Ohtoshi R."/>
            <person name="Malay A.D."/>
            <person name="Moran D.A.P."/>
            <person name="Tomita M."/>
            <person name="Numata K."/>
            <person name="Arakawa K."/>
        </authorList>
    </citation>
    <scope>NUCLEOTIDE SEQUENCE</scope>
</reference>
<comment type="caution">
    <text evidence="1">The sequence shown here is derived from an EMBL/GenBank/DDBJ whole genome shotgun (WGS) entry which is preliminary data.</text>
</comment>
<dbReference type="AlphaFoldDB" id="A0A8X6Q4G9"/>
<protein>
    <submittedName>
        <fullName evidence="1">Uncharacterized protein</fullName>
    </submittedName>
</protein>
<dbReference type="Proteomes" id="UP000887013">
    <property type="component" value="Unassembled WGS sequence"/>
</dbReference>
<evidence type="ECO:0000313" key="2">
    <source>
        <dbReference type="Proteomes" id="UP000887013"/>
    </source>
</evidence>
<dbReference type="EMBL" id="BMAW01077383">
    <property type="protein sequence ID" value="GFU06097.1"/>
    <property type="molecule type" value="Genomic_DNA"/>
</dbReference>
<keyword evidence="2" id="KW-1185">Reference proteome</keyword>
<name>A0A8X6Q4G9_NEPPI</name>
<accession>A0A8X6Q4G9</accession>
<gene>
    <name evidence="1" type="ORF">NPIL_480331</name>
</gene>
<organism evidence="1 2">
    <name type="scientific">Nephila pilipes</name>
    <name type="common">Giant wood spider</name>
    <name type="synonym">Nephila maculata</name>
    <dbReference type="NCBI Taxonomy" id="299642"/>
    <lineage>
        <taxon>Eukaryota</taxon>
        <taxon>Metazoa</taxon>
        <taxon>Ecdysozoa</taxon>
        <taxon>Arthropoda</taxon>
        <taxon>Chelicerata</taxon>
        <taxon>Arachnida</taxon>
        <taxon>Araneae</taxon>
        <taxon>Araneomorphae</taxon>
        <taxon>Entelegynae</taxon>
        <taxon>Araneoidea</taxon>
        <taxon>Nephilidae</taxon>
        <taxon>Nephila</taxon>
    </lineage>
</organism>
<sequence>RRDQGGELHSCKKNVATLMSIILSCGSSIKKNVWEAYLSIIKFEEKTMSESL</sequence>
<proteinExistence type="predicted"/>